<accession>A0A0C9Z252</accession>
<evidence type="ECO:0000256" key="1">
    <source>
        <dbReference type="SAM" id="MobiDB-lite"/>
    </source>
</evidence>
<keyword evidence="3" id="KW-1185">Reference proteome</keyword>
<name>A0A0C9Z252_9AGAM</name>
<dbReference type="EMBL" id="KN833955">
    <property type="protein sequence ID" value="KIK14093.1"/>
    <property type="molecule type" value="Genomic_DNA"/>
</dbReference>
<gene>
    <name evidence="2" type="ORF">PISMIDRAFT_17532</name>
</gene>
<feature type="region of interest" description="Disordered" evidence="1">
    <location>
        <begin position="214"/>
        <end position="256"/>
    </location>
</feature>
<organism evidence="2 3">
    <name type="scientific">Pisolithus microcarpus 441</name>
    <dbReference type="NCBI Taxonomy" id="765257"/>
    <lineage>
        <taxon>Eukaryota</taxon>
        <taxon>Fungi</taxon>
        <taxon>Dikarya</taxon>
        <taxon>Basidiomycota</taxon>
        <taxon>Agaricomycotina</taxon>
        <taxon>Agaricomycetes</taxon>
        <taxon>Agaricomycetidae</taxon>
        <taxon>Boletales</taxon>
        <taxon>Sclerodermatineae</taxon>
        <taxon>Pisolithaceae</taxon>
        <taxon>Pisolithus</taxon>
    </lineage>
</organism>
<evidence type="ECO:0000313" key="2">
    <source>
        <dbReference type="EMBL" id="KIK14093.1"/>
    </source>
</evidence>
<dbReference type="OrthoDB" id="3269075at2759"/>
<proteinExistence type="predicted"/>
<dbReference type="AlphaFoldDB" id="A0A0C9Z252"/>
<sequence>MASDAPRSMGGNGDPQPLVPSRSHEAAAAFNSNPQAPAALPLPPTGSTSQAKCMGKQKLLLWLLDNPADRAILFNEKKDQVAQGNAVKPHAQQKKDIHAVIASFLFSSDPKYGDKYTANPGKFASTVNAHLTSLKAKYQQQASRFKSTGEGISPNDLHHQNLQEKVITEFPFWEQCNLMWHSNPSYNAKLFDAAPGTNQTSNFLSIIKNSGCITSSAGQQDESSEHHDNIPTPAEDPGVNQDDPDPPANVTMSEQE</sequence>
<reference evidence="3" key="2">
    <citation type="submission" date="2015-01" db="EMBL/GenBank/DDBJ databases">
        <title>Evolutionary Origins and Diversification of the Mycorrhizal Mutualists.</title>
        <authorList>
            <consortium name="DOE Joint Genome Institute"/>
            <consortium name="Mycorrhizal Genomics Consortium"/>
            <person name="Kohler A."/>
            <person name="Kuo A."/>
            <person name="Nagy L.G."/>
            <person name="Floudas D."/>
            <person name="Copeland A."/>
            <person name="Barry K.W."/>
            <person name="Cichocki N."/>
            <person name="Veneault-Fourrey C."/>
            <person name="LaButti K."/>
            <person name="Lindquist E.A."/>
            <person name="Lipzen A."/>
            <person name="Lundell T."/>
            <person name="Morin E."/>
            <person name="Murat C."/>
            <person name="Riley R."/>
            <person name="Ohm R."/>
            <person name="Sun H."/>
            <person name="Tunlid A."/>
            <person name="Henrissat B."/>
            <person name="Grigoriev I.V."/>
            <person name="Hibbett D.S."/>
            <person name="Martin F."/>
        </authorList>
    </citation>
    <scope>NUCLEOTIDE SEQUENCE [LARGE SCALE GENOMIC DNA]</scope>
    <source>
        <strain evidence="3">441</strain>
    </source>
</reference>
<evidence type="ECO:0000313" key="3">
    <source>
        <dbReference type="Proteomes" id="UP000054018"/>
    </source>
</evidence>
<protein>
    <submittedName>
        <fullName evidence="2">Unplaced genomic scaffold scaffold_271, whole genome shotgun sequence</fullName>
    </submittedName>
</protein>
<dbReference type="HOGENOM" id="CLU_1086308_0_0_1"/>
<feature type="region of interest" description="Disordered" evidence="1">
    <location>
        <begin position="1"/>
        <end position="50"/>
    </location>
</feature>
<dbReference type="Proteomes" id="UP000054018">
    <property type="component" value="Unassembled WGS sequence"/>
</dbReference>
<reference evidence="2 3" key="1">
    <citation type="submission" date="2014-04" db="EMBL/GenBank/DDBJ databases">
        <authorList>
            <consortium name="DOE Joint Genome Institute"/>
            <person name="Kuo A."/>
            <person name="Kohler A."/>
            <person name="Costa M.D."/>
            <person name="Nagy L.G."/>
            <person name="Floudas D."/>
            <person name="Copeland A."/>
            <person name="Barry K.W."/>
            <person name="Cichocki N."/>
            <person name="Veneault-Fourrey C."/>
            <person name="LaButti K."/>
            <person name="Lindquist E.A."/>
            <person name="Lipzen A."/>
            <person name="Lundell T."/>
            <person name="Morin E."/>
            <person name="Murat C."/>
            <person name="Sun H."/>
            <person name="Tunlid A."/>
            <person name="Henrissat B."/>
            <person name="Grigoriev I.V."/>
            <person name="Hibbett D.S."/>
            <person name="Martin F."/>
            <person name="Nordberg H.P."/>
            <person name="Cantor M.N."/>
            <person name="Hua S.X."/>
        </authorList>
    </citation>
    <scope>NUCLEOTIDE SEQUENCE [LARGE SCALE GENOMIC DNA]</scope>
    <source>
        <strain evidence="2 3">441</strain>
    </source>
</reference>